<dbReference type="Proteomes" id="UP000199236">
    <property type="component" value="Unassembled WGS sequence"/>
</dbReference>
<evidence type="ECO:0000313" key="1">
    <source>
        <dbReference type="EMBL" id="SFO97132.1"/>
    </source>
</evidence>
<gene>
    <name evidence="1" type="ORF">SAMN04488056_11713</name>
</gene>
<keyword evidence="2" id="KW-1185">Reference proteome</keyword>
<name>A0A1I5LIZ6_9HYPH</name>
<dbReference type="STRING" id="655353.SAMN04488056_11713"/>
<sequence length="187" mass="21070">MKNPYGIGERHAPTVDLREGDCPLSFTREDFIRYAGPDQIIATALMFQMLKKASAELANDGLIERNALKVQVGFPGPGVTDIIELVLRGSTRNADNITIKTEGLPEQAPEALIGRFYYEFEYEGKRIALWPVDGYFTEEFRNMVRGFQPRKGDDAEQSAYQSFKQDLIARLMATAPDDLFNVKILSQ</sequence>
<proteinExistence type="predicted"/>
<evidence type="ECO:0000313" key="2">
    <source>
        <dbReference type="Proteomes" id="UP000199236"/>
    </source>
</evidence>
<dbReference type="AlphaFoldDB" id="A0A1I5LIZ6"/>
<organism evidence="1 2">
    <name type="scientific">Cohaesibacter marisflavi</name>
    <dbReference type="NCBI Taxonomy" id="655353"/>
    <lineage>
        <taxon>Bacteria</taxon>
        <taxon>Pseudomonadati</taxon>
        <taxon>Pseudomonadota</taxon>
        <taxon>Alphaproteobacteria</taxon>
        <taxon>Hyphomicrobiales</taxon>
        <taxon>Cohaesibacteraceae</taxon>
    </lineage>
</organism>
<protein>
    <submittedName>
        <fullName evidence="1">Uncharacterized protein</fullName>
    </submittedName>
</protein>
<reference evidence="1 2" key="1">
    <citation type="submission" date="2016-10" db="EMBL/GenBank/DDBJ databases">
        <authorList>
            <person name="de Groot N.N."/>
        </authorList>
    </citation>
    <scope>NUCLEOTIDE SEQUENCE [LARGE SCALE GENOMIC DNA]</scope>
    <source>
        <strain evidence="1 2">CGMCC 1.9157</strain>
    </source>
</reference>
<dbReference type="EMBL" id="FOVR01000017">
    <property type="protein sequence ID" value="SFO97132.1"/>
    <property type="molecule type" value="Genomic_DNA"/>
</dbReference>
<accession>A0A1I5LIZ6</accession>